<dbReference type="PANTHER" id="PTHR24421">
    <property type="entry name" value="NITRATE/NITRITE SENSOR PROTEIN NARX-RELATED"/>
    <property type="match status" value="1"/>
</dbReference>
<keyword evidence="4 8" id="KW-0418">Kinase</keyword>
<reference evidence="8 9" key="1">
    <citation type="submission" date="2014-03" db="EMBL/GenBank/DDBJ databases">
        <title>Genome sequence of Clostridium litorale W6, DSM 5388.</title>
        <authorList>
            <person name="Poehlein A."/>
            <person name="Jagirdar A."/>
            <person name="Khonsari B."/>
            <person name="Chibani C.M."/>
            <person name="Gutierrez Gutierrez D.A."/>
            <person name="Davydova E."/>
            <person name="Alghaithi H.S."/>
            <person name="Nair K.P."/>
            <person name="Dhamotharan K."/>
            <person name="Chandran L."/>
            <person name="G W."/>
            <person name="Daniel R."/>
        </authorList>
    </citation>
    <scope>NUCLEOTIDE SEQUENCE [LARGE SCALE GENOMIC DNA]</scope>
    <source>
        <strain evidence="8 9">W6</strain>
    </source>
</reference>
<dbReference type="Proteomes" id="UP000027946">
    <property type="component" value="Unassembled WGS sequence"/>
</dbReference>
<dbReference type="OrthoDB" id="9781904at2"/>
<evidence type="ECO:0000313" key="8">
    <source>
        <dbReference type="EMBL" id="KDR96114.1"/>
    </source>
</evidence>
<evidence type="ECO:0000256" key="3">
    <source>
        <dbReference type="ARBA" id="ARBA00022679"/>
    </source>
</evidence>
<dbReference type="SUPFAM" id="SSF55874">
    <property type="entry name" value="ATPase domain of HSP90 chaperone/DNA topoisomerase II/histidine kinase"/>
    <property type="match status" value="1"/>
</dbReference>
<evidence type="ECO:0000259" key="7">
    <source>
        <dbReference type="PROSITE" id="PS50109"/>
    </source>
</evidence>
<dbReference type="InterPro" id="IPR003594">
    <property type="entry name" value="HATPase_dom"/>
</dbReference>
<evidence type="ECO:0000256" key="2">
    <source>
        <dbReference type="ARBA" id="ARBA00012438"/>
    </source>
</evidence>
<sequence>MSKKGSAYDIGMKKVLDTVISSIQNGQDEMFTITENIRQECENAKIELEEIRLSLERVMKEVEVLSIYEKNSRKKLSVVSKHFNKNSETDIKEAYEEAKNTQVKLILKREEEKALIKKRNDIEVRLRRNTETVQKAETFINKMTSVMDFLVSDLKNVTEKINTLEGKHDIGMKIIKAQEEERRRIARDIHDGPAQSLASLVVKSEIISKLADKNIDLMKDEVSSVKKVLKTTLRDIRRIMYDLRPTSLDDLGLVATIKRLISDIEYEKGIDVDFTVMNEEEITSPLIRLTAFRIVQEALNNACKYSQSKRIAVKLDINKNTIVGIVQDWGIGFNSEQEKSSFGIGAMKERVQLLEGKINIDSKIGKGTKVMFSLLNREVEHERKY</sequence>
<dbReference type="InterPro" id="IPR008595">
    <property type="entry name" value="DegS"/>
</dbReference>
<evidence type="ECO:0000256" key="6">
    <source>
        <dbReference type="SAM" id="Coils"/>
    </source>
</evidence>
<comment type="catalytic activity">
    <reaction evidence="1">
        <text>ATP + protein L-histidine = ADP + protein N-phospho-L-histidine.</text>
        <dbReference type="EC" id="2.7.13.3"/>
    </reaction>
</comment>
<feature type="domain" description="Histidine kinase" evidence="7">
    <location>
        <begin position="188"/>
        <end position="378"/>
    </location>
</feature>
<dbReference type="RefSeq" id="WP_038262734.1">
    <property type="nucleotide sequence ID" value="NZ_FSRH01000007.1"/>
</dbReference>
<dbReference type="GO" id="GO:0000155">
    <property type="term" value="F:phosphorelay sensor kinase activity"/>
    <property type="evidence" value="ECO:0007669"/>
    <property type="project" value="InterPro"/>
</dbReference>
<evidence type="ECO:0000256" key="5">
    <source>
        <dbReference type="ARBA" id="ARBA00023012"/>
    </source>
</evidence>
<evidence type="ECO:0000313" key="9">
    <source>
        <dbReference type="Proteomes" id="UP000027946"/>
    </source>
</evidence>
<dbReference type="InterPro" id="IPR011712">
    <property type="entry name" value="Sig_transdc_His_kin_sub3_dim/P"/>
</dbReference>
<dbReference type="GO" id="GO:0016787">
    <property type="term" value="F:hydrolase activity"/>
    <property type="evidence" value="ECO:0007669"/>
    <property type="project" value="UniProtKB-KW"/>
</dbReference>
<dbReference type="Pfam" id="PF07730">
    <property type="entry name" value="HisKA_3"/>
    <property type="match status" value="1"/>
</dbReference>
<dbReference type="AlphaFoldDB" id="A0A069RGH5"/>
<dbReference type="PROSITE" id="PS50109">
    <property type="entry name" value="HIS_KIN"/>
    <property type="match status" value="1"/>
</dbReference>
<dbReference type="GO" id="GO:0016020">
    <property type="term" value="C:membrane"/>
    <property type="evidence" value="ECO:0007669"/>
    <property type="project" value="InterPro"/>
</dbReference>
<dbReference type="EC" id="2.7.13.3" evidence="2"/>
<organism evidence="8 9">
    <name type="scientific">Peptoclostridium litorale DSM 5388</name>
    <dbReference type="NCBI Taxonomy" id="1121324"/>
    <lineage>
        <taxon>Bacteria</taxon>
        <taxon>Bacillati</taxon>
        <taxon>Bacillota</taxon>
        <taxon>Clostridia</taxon>
        <taxon>Peptostreptococcales</taxon>
        <taxon>Peptoclostridiaceae</taxon>
        <taxon>Peptoclostridium</taxon>
    </lineage>
</organism>
<keyword evidence="5" id="KW-0902">Two-component regulatory system</keyword>
<dbReference type="InterPro" id="IPR036890">
    <property type="entry name" value="HATPase_C_sf"/>
</dbReference>
<comment type="caution">
    <text evidence="8">The sequence shown here is derived from an EMBL/GenBank/DDBJ whole genome shotgun (WGS) entry which is preliminary data.</text>
</comment>
<dbReference type="InterPro" id="IPR005467">
    <property type="entry name" value="His_kinase_dom"/>
</dbReference>
<gene>
    <name evidence="8" type="primary">degS</name>
    <name evidence="8" type="ORF">CLIT_5c01260</name>
</gene>
<dbReference type="Pfam" id="PF02518">
    <property type="entry name" value="HATPase_c"/>
    <property type="match status" value="1"/>
</dbReference>
<evidence type="ECO:0000256" key="4">
    <source>
        <dbReference type="ARBA" id="ARBA00022777"/>
    </source>
</evidence>
<dbReference type="STRING" id="1121324.CLIT_5c01260"/>
<dbReference type="Pfam" id="PF05384">
    <property type="entry name" value="DegS"/>
    <property type="match status" value="1"/>
</dbReference>
<proteinExistence type="predicted"/>
<feature type="coiled-coil region" evidence="6">
    <location>
        <begin position="34"/>
        <end position="104"/>
    </location>
</feature>
<dbReference type="eggNOG" id="COG4585">
    <property type="taxonomic scope" value="Bacteria"/>
</dbReference>
<evidence type="ECO:0000256" key="1">
    <source>
        <dbReference type="ARBA" id="ARBA00000085"/>
    </source>
</evidence>
<dbReference type="InterPro" id="IPR050482">
    <property type="entry name" value="Sensor_HK_TwoCompSys"/>
</dbReference>
<dbReference type="Gene3D" id="1.20.5.1930">
    <property type="match status" value="1"/>
</dbReference>
<name>A0A069RGH5_PEPLI</name>
<protein>
    <recommendedName>
        <fullName evidence="2">histidine kinase</fullName>
        <ecNumber evidence="2">2.7.13.3</ecNumber>
    </recommendedName>
</protein>
<keyword evidence="9" id="KW-1185">Reference proteome</keyword>
<dbReference type="EMBL" id="JJMM01000005">
    <property type="protein sequence ID" value="KDR96114.1"/>
    <property type="molecule type" value="Genomic_DNA"/>
</dbReference>
<dbReference type="GO" id="GO:0046983">
    <property type="term" value="F:protein dimerization activity"/>
    <property type="evidence" value="ECO:0007669"/>
    <property type="project" value="InterPro"/>
</dbReference>
<dbReference type="Gene3D" id="3.30.565.10">
    <property type="entry name" value="Histidine kinase-like ATPase, C-terminal domain"/>
    <property type="match status" value="1"/>
</dbReference>
<dbReference type="PANTHER" id="PTHR24421:SF55">
    <property type="entry name" value="SENSOR HISTIDINE KINASE YDFH"/>
    <property type="match status" value="1"/>
</dbReference>
<keyword evidence="3 8" id="KW-0808">Transferase</keyword>
<keyword evidence="8" id="KW-0378">Hydrolase</keyword>
<dbReference type="CDD" id="cd16917">
    <property type="entry name" value="HATPase_UhpB-NarQ-NarX-like"/>
    <property type="match status" value="1"/>
</dbReference>
<accession>A0A069RGH5</accession>
<keyword evidence="6" id="KW-0175">Coiled coil</keyword>